<dbReference type="SMART" id="SM00563">
    <property type="entry name" value="PlsC"/>
    <property type="match status" value="1"/>
</dbReference>
<dbReference type="GO" id="GO:0006654">
    <property type="term" value="P:phosphatidic acid biosynthetic process"/>
    <property type="evidence" value="ECO:0007669"/>
    <property type="project" value="TreeGrafter"/>
</dbReference>
<dbReference type="Pfam" id="PF01553">
    <property type="entry name" value="Acyltransferase"/>
    <property type="match status" value="1"/>
</dbReference>
<dbReference type="AlphaFoldDB" id="A0A542EFQ9"/>
<dbReference type="InterPro" id="IPR023214">
    <property type="entry name" value="HAD_sf"/>
</dbReference>
<evidence type="ECO:0000256" key="2">
    <source>
        <dbReference type="ARBA" id="ARBA00023315"/>
    </source>
</evidence>
<dbReference type="InterPro" id="IPR006385">
    <property type="entry name" value="HAD_hydro_SerB1"/>
</dbReference>
<dbReference type="Proteomes" id="UP000320806">
    <property type="component" value="Unassembled WGS sequence"/>
</dbReference>
<dbReference type="NCBIfam" id="TIGR01488">
    <property type="entry name" value="HAD-SF-IB"/>
    <property type="match status" value="1"/>
</dbReference>
<dbReference type="InterPro" id="IPR002123">
    <property type="entry name" value="Plipid/glycerol_acylTrfase"/>
</dbReference>
<gene>
    <name evidence="4" type="ORF">FB459_1596</name>
</gene>
<dbReference type="InterPro" id="IPR036412">
    <property type="entry name" value="HAD-like_sf"/>
</dbReference>
<keyword evidence="5" id="KW-1185">Reference proteome</keyword>
<name>A0A542EFQ9_9MICO</name>
<dbReference type="EMBL" id="VFMO01000001">
    <property type="protein sequence ID" value="TQJ14149.1"/>
    <property type="molecule type" value="Genomic_DNA"/>
</dbReference>
<dbReference type="CDD" id="cd07989">
    <property type="entry name" value="LPLAT_AGPAT-like"/>
    <property type="match status" value="1"/>
</dbReference>
<dbReference type="Pfam" id="PF12710">
    <property type="entry name" value="HAD"/>
    <property type="match status" value="1"/>
</dbReference>
<dbReference type="Gene3D" id="1.20.1440.100">
    <property type="entry name" value="SG protein - dephosphorylation function"/>
    <property type="match status" value="1"/>
</dbReference>
<accession>A0A542EFQ9</accession>
<dbReference type="PANTHER" id="PTHR10434:SF11">
    <property type="entry name" value="1-ACYL-SN-GLYCEROL-3-PHOSPHATE ACYLTRANSFERASE"/>
    <property type="match status" value="1"/>
</dbReference>
<reference evidence="4 5" key="1">
    <citation type="submission" date="2019-06" db="EMBL/GenBank/DDBJ databases">
        <title>Sequencing the genomes of 1000 actinobacteria strains.</title>
        <authorList>
            <person name="Klenk H.-P."/>
        </authorList>
    </citation>
    <scope>NUCLEOTIDE SEQUENCE [LARGE SCALE GENOMIC DNA]</scope>
    <source>
        <strain evidence="4 5">DSM 19828</strain>
    </source>
</reference>
<dbReference type="RefSeq" id="WP_129624098.1">
    <property type="nucleotide sequence ID" value="NZ_BAABCI010000034.1"/>
</dbReference>
<dbReference type="OrthoDB" id="25607at2"/>
<keyword evidence="2 4" id="KW-0012">Acyltransferase</keyword>
<keyword evidence="1 4" id="KW-0808">Transferase</keyword>
<protein>
    <submittedName>
        <fullName evidence="4">Putative phosphoserine phosphatase/1-acylglycerol-3-phosphate O-acyltransferase</fullName>
    </submittedName>
</protein>
<evidence type="ECO:0000259" key="3">
    <source>
        <dbReference type="SMART" id="SM00563"/>
    </source>
</evidence>
<dbReference type="SUPFAM" id="SSF56784">
    <property type="entry name" value="HAD-like"/>
    <property type="match status" value="1"/>
</dbReference>
<dbReference type="PANTHER" id="PTHR10434">
    <property type="entry name" value="1-ACYL-SN-GLYCEROL-3-PHOSPHATE ACYLTRANSFERASE"/>
    <property type="match status" value="1"/>
</dbReference>
<evidence type="ECO:0000313" key="4">
    <source>
        <dbReference type="EMBL" id="TQJ14149.1"/>
    </source>
</evidence>
<dbReference type="CDD" id="cd02612">
    <property type="entry name" value="HAD_PGPPase"/>
    <property type="match status" value="1"/>
</dbReference>
<feature type="domain" description="Phospholipid/glycerol acyltransferase" evidence="3">
    <location>
        <begin position="265"/>
        <end position="387"/>
    </location>
</feature>
<evidence type="ECO:0000313" key="5">
    <source>
        <dbReference type="Proteomes" id="UP000320806"/>
    </source>
</evidence>
<dbReference type="GO" id="GO:0003841">
    <property type="term" value="F:1-acylglycerol-3-phosphate O-acyltransferase activity"/>
    <property type="evidence" value="ECO:0007669"/>
    <property type="project" value="TreeGrafter"/>
</dbReference>
<dbReference type="NCBIfam" id="TIGR01490">
    <property type="entry name" value="HAD-SF-IB-hyp1"/>
    <property type="match status" value="1"/>
</dbReference>
<dbReference type="Gene3D" id="3.40.50.1000">
    <property type="entry name" value="HAD superfamily/HAD-like"/>
    <property type="match status" value="1"/>
</dbReference>
<evidence type="ECO:0000256" key="1">
    <source>
        <dbReference type="ARBA" id="ARBA00022679"/>
    </source>
</evidence>
<comment type="caution">
    <text evidence="4">The sequence shown here is derived from an EMBL/GenBank/DDBJ whole genome shotgun (WGS) entry which is preliminary data.</text>
</comment>
<dbReference type="SUPFAM" id="SSF69593">
    <property type="entry name" value="Glycerol-3-phosphate (1)-acyltransferase"/>
    <property type="match status" value="1"/>
</dbReference>
<proteinExistence type="predicted"/>
<sequence length="490" mass="52534">MSGAAFFDLDRTLVRKASGPALSRAMRESGVVGSKLPGESLLFWWMNAFGETLGSIALARQAVLIAAGKPDGAFDDAAHKAAEVLVDQVGPFARILVEQHHDAGRKVVMATTTPYHLIKPLADALGFDDVIATRYAVGENGTYNGRHEGRFVWSWGKLAAVRDWAAANDVDLEESFAYSDSVFDIPLLTAVGNPGAVNPDPRLLVVAMAKRWPILSFDAPPGTLTLPVVDLEARRLALMLARPETFPYVRFEINGLENIPADGPAIFAGNHRSYFDMATMAVVVGRTGRGASFLAKREMFDVPLLGPVLRMLGGLSVDRDHRDPDAADPLEEAAVALAGGDLVGVMPQGTIPRGLDFFCDELRGYPGTARLAAMTKAPVIPFALSGTELVWPRAAAAPNVLSFLNPPKIVVNIGEPVELKYRSEQADTKRIMAAISAILPDAAKGLKPTSIEQVASTYPGGRIPQSDLPDIERTIAANTAKGRKAALKRR</sequence>
<organism evidence="4 5">
    <name type="scientific">Yimella lutea</name>
    <dbReference type="NCBI Taxonomy" id="587872"/>
    <lineage>
        <taxon>Bacteria</taxon>
        <taxon>Bacillati</taxon>
        <taxon>Actinomycetota</taxon>
        <taxon>Actinomycetes</taxon>
        <taxon>Micrococcales</taxon>
        <taxon>Dermacoccaceae</taxon>
        <taxon>Yimella</taxon>
    </lineage>
</organism>